<proteinExistence type="predicted"/>
<evidence type="ECO:0000313" key="2">
    <source>
        <dbReference type="EMBL" id="MVW59578.1"/>
    </source>
</evidence>
<dbReference type="RefSeq" id="WP_056135048.1">
    <property type="nucleotide sequence ID" value="NZ_WSES01000002.1"/>
</dbReference>
<dbReference type="Gene3D" id="2.130.10.10">
    <property type="entry name" value="YVTN repeat-like/Quinoprotein amine dehydrogenase"/>
    <property type="match status" value="2"/>
</dbReference>
<sequence length="361" mass="38940">MKTFLQPRLRPLAGALLAGACMAGTGIAAAGPTFHLEKVVTIPGGDSGWDYPSLDAGRNRLFIAHRDEGLHVYDIRSGKVIRTLARSAGANTSALAPEFDLGIVGTRDGHVVVFRLSTLATLARYKSETDGFDGAAYDPVSKRIAIVGEADEDKKQTPVLLFDARTGKPVGKVVVDSIKVDAPRADNQGNLWMPLRDRAALARVDVRTMRLAATVPLDAACRAPAALELDRPDRRIYVGCRGDERTAPRLLVVDADDARTIAAVPIGRGVDEVMYDARHGQVVTANGEDGSLSVIAKQSSDRYQPVETIGTRPLARTGVLDERTGTIYLVNAQYYKRAGDDGDEDSLHFVPNTFSVLTYTR</sequence>
<dbReference type="PANTHER" id="PTHR47197">
    <property type="entry name" value="PROTEIN NIRF"/>
    <property type="match status" value="1"/>
</dbReference>
<dbReference type="EMBL" id="WSES01000002">
    <property type="protein sequence ID" value="MVW59578.1"/>
    <property type="molecule type" value="Genomic_DNA"/>
</dbReference>
<feature type="signal peptide" evidence="1">
    <location>
        <begin position="1"/>
        <end position="30"/>
    </location>
</feature>
<reference evidence="2 3" key="1">
    <citation type="submission" date="2019-12" db="EMBL/GenBank/DDBJ databases">
        <authorList>
            <person name="Li C."/>
            <person name="Zhao J."/>
        </authorList>
    </citation>
    <scope>NUCLEOTIDE SEQUENCE [LARGE SCALE GENOMIC DNA]</scope>
    <source>
        <strain evidence="2 3">NEAU-DD11</strain>
    </source>
</reference>
<keyword evidence="1" id="KW-0732">Signal</keyword>
<dbReference type="PANTHER" id="PTHR47197:SF3">
    <property type="entry name" value="DIHYDRO-HEME D1 DEHYDROGENASE"/>
    <property type="match status" value="1"/>
</dbReference>
<evidence type="ECO:0008006" key="4">
    <source>
        <dbReference type="Google" id="ProtNLM"/>
    </source>
</evidence>
<dbReference type="InterPro" id="IPR051200">
    <property type="entry name" value="Host-pathogen_enzymatic-act"/>
</dbReference>
<name>A0A7X3FX86_9BURK</name>
<evidence type="ECO:0000313" key="3">
    <source>
        <dbReference type="Proteomes" id="UP000443353"/>
    </source>
</evidence>
<dbReference type="InterPro" id="IPR011048">
    <property type="entry name" value="Haem_d1_sf"/>
</dbReference>
<feature type="chain" id="PRO_5031329456" description="YncE family protein" evidence="1">
    <location>
        <begin position="31"/>
        <end position="361"/>
    </location>
</feature>
<keyword evidence="3" id="KW-1185">Reference proteome</keyword>
<dbReference type="Proteomes" id="UP000443353">
    <property type="component" value="Unassembled WGS sequence"/>
</dbReference>
<evidence type="ECO:0000256" key="1">
    <source>
        <dbReference type="SAM" id="SignalP"/>
    </source>
</evidence>
<protein>
    <recommendedName>
        <fullName evidence="4">YncE family protein</fullName>
    </recommendedName>
</protein>
<dbReference type="PROSITE" id="PS51257">
    <property type="entry name" value="PROKAR_LIPOPROTEIN"/>
    <property type="match status" value="1"/>
</dbReference>
<accession>A0A7X3FX86</accession>
<dbReference type="InterPro" id="IPR015943">
    <property type="entry name" value="WD40/YVTN_repeat-like_dom_sf"/>
</dbReference>
<dbReference type="SUPFAM" id="SSF51004">
    <property type="entry name" value="C-terminal (heme d1) domain of cytochrome cd1-nitrite reductase"/>
    <property type="match status" value="1"/>
</dbReference>
<dbReference type="AlphaFoldDB" id="A0A7X3FX86"/>
<gene>
    <name evidence="2" type="ORF">GPY61_06515</name>
</gene>
<organism evidence="2 3">
    <name type="scientific">Massilia cellulosiltytica</name>
    <dbReference type="NCBI Taxonomy" id="2683234"/>
    <lineage>
        <taxon>Bacteria</taxon>
        <taxon>Pseudomonadati</taxon>
        <taxon>Pseudomonadota</taxon>
        <taxon>Betaproteobacteria</taxon>
        <taxon>Burkholderiales</taxon>
        <taxon>Oxalobacteraceae</taxon>
        <taxon>Telluria group</taxon>
        <taxon>Massilia</taxon>
    </lineage>
</organism>
<comment type="caution">
    <text evidence="2">The sequence shown here is derived from an EMBL/GenBank/DDBJ whole genome shotgun (WGS) entry which is preliminary data.</text>
</comment>